<evidence type="ECO:0000259" key="7">
    <source>
        <dbReference type="Pfam" id="PF06271"/>
    </source>
</evidence>
<evidence type="ECO:0000313" key="8">
    <source>
        <dbReference type="EMBL" id="RIJ34149.1"/>
    </source>
</evidence>
<evidence type="ECO:0000256" key="4">
    <source>
        <dbReference type="ARBA" id="ARBA00022989"/>
    </source>
</evidence>
<dbReference type="RefSeq" id="WP_119433559.1">
    <property type="nucleotide sequence ID" value="NZ_QWGE01000006.1"/>
</dbReference>
<dbReference type="GO" id="GO:0005886">
    <property type="term" value="C:plasma membrane"/>
    <property type="evidence" value="ECO:0007669"/>
    <property type="project" value="UniProtKB-SubCell"/>
</dbReference>
<evidence type="ECO:0000256" key="6">
    <source>
        <dbReference type="SAM" id="Phobius"/>
    </source>
</evidence>
<dbReference type="PANTHER" id="PTHR36115">
    <property type="entry name" value="PROLINE-RICH ANTIGEN HOMOLOG-RELATED"/>
    <property type="match status" value="1"/>
</dbReference>
<dbReference type="PANTHER" id="PTHR36115:SF6">
    <property type="entry name" value="PROLINE-RICH ANTIGEN HOMOLOG"/>
    <property type="match status" value="1"/>
</dbReference>
<dbReference type="Proteomes" id="UP000266005">
    <property type="component" value="Unassembled WGS sequence"/>
</dbReference>
<dbReference type="InterPro" id="IPR010432">
    <property type="entry name" value="RDD"/>
</dbReference>
<keyword evidence="2" id="KW-1003">Cell membrane</keyword>
<keyword evidence="3 6" id="KW-0812">Transmembrane</keyword>
<evidence type="ECO:0000256" key="3">
    <source>
        <dbReference type="ARBA" id="ARBA00022692"/>
    </source>
</evidence>
<comment type="caution">
    <text evidence="8">The sequence shown here is derived from an EMBL/GenBank/DDBJ whole genome shotgun (WGS) entry which is preliminary data.</text>
</comment>
<evidence type="ECO:0000256" key="2">
    <source>
        <dbReference type="ARBA" id="ARBA00022475"/>
    </source>
</evidence>
<feature type="transmembrane region" description="Helical" evidence="6">
    <location>
        <begin position="26"/>
        <end position="46"/>
    </location>
</feature>
<dbReference type="InterPro" id="IPR051791">
    <property type="entry name" value="Pra-immunoreactive"/>
</dbReference>
<feature type="domain" description="RDD" evidence="7">
    <location>
        <begin position="20"/>
        <end position="160"/>
    </location>
</feature>
<proteinExistence type="predicted"/>
<feature type="transmembrane region" description="Helical" evidence="6">
    <location>
        <begin position="67"/>
        <end position="90"/>
    </location>
</feature>
<dbReference type="OrthoDB" id="9793824at2"/>
<organism evidence="8 9">
    <name type="scientific">Pontibacter oryzae</name>
    <dbReference type="NCBI Taxonomy" id="2304593"/>
    <lineage>
        <taxon>Bacteria</taxon>
        <taxon>Pseudomonadati</taxon>
        <taxon>Bacteroidota</taxon>
        <taxon>Cytophagia</taxon>
        <taxon>Cytophagales</taxon>
        <taxon>Hymenobacteraceae</taxon>
        <taxon>Pontibacter</taxon>
    </lineage>
</organism>
<sequence>MQTAYTLPNAPTIRRSALYGSLPARLVAFLVDTTLIIFSYTFVLYGMSSSPEQLYTWKNVSQQSFNLTEMLVVIKMIFLNPYLPIIHWAYYTILESSEKQATVGKFTLGLKVTDLRGRRITFLQANMRYLFKLASAALLMLGFFLMLTSRRSQMLHDYLARALVVSE</sequence>
<dbReference type="EMBL" id="QWGE01000006">
    <property type="protein sequence ID" value="RIJ34149.1"/>
    <property type="molecule type" value="Genomic_DNA"/>
</dbReference>
<name>A0A399RVT6_9BACT</name>
<dbReference type="Pfam" id="PF06271">
    <property type="entry name" value="RDD"/>
    <property type="match status" value="1"/>
</dbReference>
<evidence type="ECO:0000256" key="1">
    <source>
        <dbReference type="ARBA" id="ARBA00004651"/>
    </source>
</evidence>
<keyword evidence="4 6" id="KW-1133">Transmembrane helix</keyword>
<protein>
    <submittedName>
        <fullName evidence="8">RDD family protein</fullName>
    </submittedName>
</protein>
<accession>A0A399RVT6</accession>
<keyword evidence="9" id="KW-1185">Reference proteome</keyword>
<reference evidence="9" key="1">
    <citation type="submission" date="2018-08" db="EMBL/GenBank/DDBJ databases">
        <title>Mucilaginibacter sp. MYSH2.</title>
        <authorList>
            <person name="Seo T."/>
        </authorList>
    </citation>
    <scope>NUCLEOTIDE SEQUENCE [LARGE SCALE GENOMIC DNA]</scope>
    <source>
        <strain evidence="9">KIRAN</strain>
    </source>
</reference>
<evidence type="ECO:0000256" key="5">
    <source>
        <dbReference type="ARBA" id="ARBA00023136"/>
    </source>
</evidence>
<feature type="transmembrane region" description="Helical" evidence="6">
    <location>
        <begin position="129"/>
        <end position="147"/>
    </location>
</feature>
<comment type="subcellular location">
    <subcellularLocation>
        <location evidence="1">Cell membrane</location>
        <topology evidence="1">Multi-pass membrane protein</topology>
    </subcellularLocation>
</comment>
<evidence type="ECO:0000313" key="9">
    <source>
        <dbReference type="Proteomes" id="UP000266005"/>
    </source>
</evidence>
<dbReference type="AlphaFoldDB" id="A0A399RVT6"/>
<gene>
    <name evidence="8" type="ORF">D1627_17200</name>
</gene>
<keyword evidence="5 6" id="KW-0472">Membrane</keyword>